<evidence type="ECO:0000313" key="3">
    <source>
        <dbReference type="Proteomes" id="UP000565572"/>
    </source>
</evidence>
<dbReference type="InterPro" id="IPR006626">
    <property type="entry name" value="PbH1"/>
</dbReference>
<evidence type="ECO:0000313" key="2">
    <source>
        <dbReference type="EMBL" id="MBB3326231.1"/>
    </source>
</evidence>
<dbReference type="SUPFAM" id="SSF51126">
    <property type="entry name" value="Pectin lyase-like"/>
    <property type="match status" value="1"/>
</dbReference>
<dbReference type="Proteomes" id="UP000565572">
    <property type="component" value="Unassembled WGS sequence"/>
</dbReference>
<dbReference type="Pfam" id="PF13229">
    <property type="entry name" value="Beta_helix"/>
    <property type="match status" value="1"/>
</dbReference>
<dbReference type="SMART" id="SM00710">
    <property type="entry name" value="PbH1"/>
    <property type="match status" value="4"/>
</dbReference>
<accession>A0A7W5JUD3</accession>
<protein>
    <recommendedName>
        <fullName evidence="1">Right handed beta helix domain-containing protein</fullName>
    </recommendedName>
</protein>
<dbReference type="AlphaFoldDB" id="A0A7W5JUD3"/>
<keyword evidence="3" id="KW-1185">Reference proteome</keyword>
<organism evidence="2 3">
    <name type="scientific">Microlunatus antarcticus</name>
    <dbReference type="NCBI Taxonomy" id="53388"/>
    <lineage>
        <taxon>Bacteria</taxon>
        <taxon>Bacillati</taxon>
        <taxon>Actinomycetota</taxon>
        <taxon>Actinomycetes</taxon>
        <taxon>Propionibacteriales</taxon>
        <taxon>Propionibacteriaceae</taxon>
        <taxon>Microlunatus</taxon>
    </lineage>
</organism>
<dbReference type="InterPro" id="IPR012334">
    <property type="entry name" value="Pectin_lyas_fold"/>
</dbReference>
<feature type="domain" description="Right handed beta helix" evidence="1">
    <location>
        <begin position="170"/>
        <end position="278"/>
    </location>
</feature>
<gene>
    <name evidence="2" type="ORF">FHX39_001175</name>
</gene>
<name>A0A7W5JUD3_9ACTN</name>
<sequence length="388" mass="41094">MAPHADRTHQHLSTPTVLARRAAALGVVVLVALTGPLPSASAATTTLTPEAFGAVGNGKVDDTAALRRALDALRPGTTLKLGAGKVYAHDDVLTLRTPRVRIAGKATLLATDESRSAVFVDADRVEIDDTTFSVRSTTQRWGTFDQMKLRLGERSGIVLRRVTVDGSAAAGIYLWGTSHFVIDDVRVRDTRADGIHVTGPSHDGTIRRAVVDRAGDDGIGIVSYQQDGVPVKKVLVDAPTVRDNSWGRGISVVGGEDLTLRKVDVRASSSAAVYIASEGSPWNTFAPVRVKVQGARLRSSNTAAGVDHGAFLVYAGNPGFAPRDISADKVKITGTRRQASSQVGIRADPGCSVRKIKLSRFTVSGGGHVFSSNVPASAYRRTGWKSRS</sequence>
<dbReference type="RefSeq" id="WP_183337214.1">
    <property type="nucleotide sequence ID" value="NZ_JACHZG010000001.1"/>
</dbReference>
<comment type="caution">
    <text evidence="2">The sequence shown here is derived from an EMBL/GenBank/DDBJ whole genome shotgun (WGS) entry which is preliminary data.</text>
</comment>
<proteinExistence type="predicted"/>
<dbReference type="EMBL" id="JACHZG010000001">
    <property type="protein sequence ID" value="MBB3326231.1"/>
    <property type="molecule type" value="Genomic_DNA"/>
</dbReference>
<dbReference type="InterPro" id="IPR039448">
    <property type="entry name" value="Beta_helix"/>
</dbReference>
<dbReference type="InterPro" id="IPR011050">
    <property type="entry name" value="Pectin_lyase_fold/virulence"/>
</dbReference>
<dbReference type="Gene3D" id="2.160.20.10">
    <property type="entry name" value="Single-stranded right-handed beta-helix, Pectin lyase-like"/>
    <property type="match status" value="1"/>
</dbReference>
<reference evidence="2 3" key="1">
    <citation type="submission" date="2020-08" db="EMBL/GenBank/DDBJ databases">
        <title>Sequencing the genomes of 1000 actinobacteria strains.</title>
        <authorList>
            <person name="Klenk H.-P."/>
        </authorList>
    </citation>
    <scope>NUCLEOTIDE SEQUENCE [LARGE SCALE GENOMIC DNA]</scope>
    <source>
        <strain evidence="2 3">DSM 11053</strain>
    </source>
</reference>
<evidence type="ECO:0000259" key="1">
    <source>
        <dbReference type="Pfam" id="PF13229"/>
    </source>
</evidence>